<gene>
    <name evidence="1 3" type="primary">Ager</name>
    <name evidence="1" type="ORF">rCG_38231</name>
</gene>
<dbReference type="RGD" id="69258">
    <property type="gene designation" value="Ager"/>
</dbReference>
<reference evidence="2" key="1">
    <citation type="submission" date="2005-09" db="EMBL/GenBank/DDBJ databases">
        <authorList>
            <person name="Mural R.J."/>
            <person name="Li P.W."/>
            <person name="Adams M.D."/>
            <person name="Amanatides P.G."/>
            <person name="Baden-Tillson H."/>
            <person name="Barnstead M."/>
            <person name="Chin S.H."/>
            <person name="Dew I."/>
            <person name="Evans C.A."/>
            <person name="Ferriera S."/>
            <person name="Flanigan M."/>
            <person name="Fosler C."/>
            <person name="Glodek A."/>
            <person name="Gu Z."/>
            <person name="Holt R.A."/>
            <person name="Jennings D."/>
            <person name="Kraft C.L."/>
            <person name="Lu F."/>
            <person name="Nguyen T."/>
            <person name="Nusskern D.R."/>
            <person name="Pfannkoch C.M."/>
            <person name="Sitter C."/>
            <person name="Sutton G.G."/>
            <person name="Venter J.C."/>
            <person name="Wang Z."/>
            <person name="Woodage T."/>
            <person name="Zheng X.H."/>
            <person name="Zhong F."/>
        </authorList>
    </citation>
    <scope>NUCLEOTIDE SEQUENCE [LARGE SCALE GENOMIC DNA]</scope>
    <source>
        <strain>BN</strain>
        <strain evidence="2">Sprague-Dawley</strain>
    </source>
</reference>
<organism evidence="1 2">
    <name type="scientific">Rattus norvegicus</name>
    <name type="common">Rat</name>
    <dbReference type="NCBI Taxonomy" id="10116"/>
    <lineage>
        <taxon>Eukaryota</taxon>
        <taxon>Metazoa</taxon>
        <taxon>Chordata</taxon>
        <taxon>Craniata</taxon>
        <taxon>Vertebrata</taxon>
        <taxon>Euteleostomi</taxon>
        <taxon>Mammalia</taxon>
        <taxon>Eutheria</taxon>
        <taxon>Euarchontoglires</taxon>
        <taxon>Glires</taxon>
        <taxon>Rodentia</taxon>
        <taxon>Myomorpha</taxon>
        <taxon>Muroidea</taxon>
        <taxon>Muridae</taxon>
        <taxon>Murinae</taxon>
        <taxon>Rattus</taxon>
    </lineage>
</organism>
<evidence type="ECO:0000313" key="2">
    <source>
        <dbReference type="Proteomes" id="UP000234681"/>
    </source>
</evidence>
<proteinExistence type="predicted"/>
<dbReference type="Proteomes" id="UP000234681">
    <property type="component" value="Chromosome 20"/>
</dbReference>
<evidence type="ECO:0000313" key="3">
    <source>
        <dbReference type="RGD" id="69258"/>
    </source>
</evidence>
<evidence type="ECO:0000313" key="1">
    <source>
        <dbReference type="EMBL" id="EDL83394.1"/>
    </source>
</evidence>
<dbReference type="EMBL" id="CH474121">
    <property type="protein sequence ID" value="EDL83394.1"/>
    <property type="molecule type" value="Genomic_DNA"/>
</dbReference>
<accession>A6KTG4</accession>
<sequence>MVQGDLKSAQANPVSFSFRPQLCWLQTSSPTLRSQFNLEPLSSPTRAHMIHAE</sequence>
<protein>
    <submittedName>
        <fullName evidence="1">Advanced glycosylation end product-specific receptor, isoform CRA_c</fullName>
    </submittedName>
</protein>
<dbReference type="AlphaFoldDB" id="A6KTG4"/>
<keyword evidence="1" id="KW-0675">Receptor</keyword>
<name>A6KTG4_RAT</name>